<accession>A1ZMZ7</accession>
<dbReference type="PANTHER" id="PTHR34821:SF2">
    <property type="entry name" value="INNER MEMBRANE PROTEIN YDCZ"/>
    <property type="match status" value="1"/>
</dbReference>
<keyword evidence="1" id="KW-1133">Transmembrane helix</keyword>
<protein>
    <recommendedName>
        <fullName evidence="4">Integral membrane protein</fullName>
    </recommendedName>
</protein>
<feature type="transmembrane region" description="Helical" evidence="1">
    <location>
        <begin position="130"/>
        <end position="148"/>
    </location>
</feature>
<evidence type="ECO:0000313" key="3">
    <source>
        <dbReference type="Proteomes" id="UP000004095"/>
    </source>
</evidence>
<evidence type="ECO:0008006" key="4">
    <source>
        <dbReference type="Google" id="ProtNLM"/>
    </source>
</evidence>
<dbReference type="PANTHER" id="PTHR34821">
    <property type="entry name" value="INNER MEMBRANE PROTEIN YDCZ"/>
    <property type="match status" value="1"/>
</dbReference>
<evidence type="ECO:0000313" key="2">
    <source>
        <dbReference type="EMBL" id="EAY28178.1"/>
    </source>
</evidence>
<dbReference type="SUPFAM" id="SSF103481">
    <property type="entry name" value="Multidrug resistance efflux transporter EmrE"/>
    <property type="match status" value="1"/>
</dbReference>
<proteinExistence type="predicted"/>
<dbReference type="RefSeq" id="WP_002698321.1">
    <property type="nucleotide sequence ID" value="NZ_AAWS01000017.1"/>
</dbReference>
<keyword evidence="1" id="KW-0472">Membrane</keyword>
<sequence length="149" mass="16199">MNQFILSTLAFTGGVFLAVQGGLNAQLSVLLKHPLLGALVAFFGSAVFALLFVTLGVRTIPTWHQIREVPYYLWFAGGLFSLLGISLYYYTIPRLGVSTMISLGLSGQLAFAVIAGHFGWFGLPQEPINLQRLLGVLAMVTGIVLINWK</sequence>
<dbReference type="GO" id="GO:0005886">
    <property type="term" value="C:plasma membrane"/>
    <property type="evidence" value="ECO:0007669"/>
    <property type="project" value="TreeGrafter"/>
</dbReference>
<feature type="transmembrane region" description="Helical" evidence="1">
    <location>
        <begin position="69"/>
        <end position="89"/>
    </location>
</feature>
<keyword evidence="1" id="KW-0812">Transmembrane</keyword>
<dbReference type="Pfam" id="PF04657">
    <property type="entry name" value="DMT_YdcZ"/>
    <property type="match status" value="1"/>
</dbReference>
<organism evidence="2 3">
    <name type="scientific">Microscilla marina ATCC 23134</name>
    <dbReference type="NCBI Taxonomy" id="313606"/>
    <lineage>
        <taxon>Bacteria</taxon>
        <taxon>Pseudomonadati</taxon>
        <taxon>Bacteroidota</taxon>
        <taxon>Cytophagia</taxon>
        <taxon>Cytophagales</taxon>
        <taxon>Microscillaceae</taxon>
        <taxon>Microscilla</taxon>
    </lineage>
</organism>
<dbReference type="OrthoDB" id="9097160at2"/>
<dbReference type="eggNOG" id="COG3238">
    <property type="taxonomic scope" value="Bacteria"/>
</dbReference>
<gene>
    <name evidence="2" type="ORF">M23134_03439</name>
</gene>
<dbReference type="InterPro" id="IPR006750">
    <property type="entry name" value="YdcZ"/>
</dbReference>
<evidence type="ECO:0000256" key="1">
    <source>
        <dbReference type="SAM" id="Phobius"/>
    </source>
</evidence>
<dbReference type="InterPro" id="IPR037185">
    <property type="entry name" value="EmrE-like"/>
</dbReference>
<dbReference type="Proteomes" id="UP000004095">
    <property type="component" value="Unassembled WGS sequence"/>
</dbReference>
<feature type="transmembrane region" description="Helical" evidence="1">
    <location>
        <begin position="101"/>
        <end position="123"/>
    </location>
</feature>
<feature type="transmembrane region" description="Helical" evidence="1">
    <location>
        <begin position="35"/>
        <end position="57"/>
    </location>
</feature>
<comment type="caution">
    <text evidence="2">The sequence shown here is derived from an EMBL/GenBank/DDBJ whole genome shotgun (WGS) entry which is preliminary data.</text>
</comment>
<dbReference type="EMBL" id="AAWS01000017">
    <property type="protein sequence ID" value="EAY28178.1"/>
    <property type="molecule type" value="Genomic_DNA"/>
</dbReference>
<reference evidence="2 3" key="1">
    <citation type="submission" date="2007-01" db="EMBL/GenBank/DDBJ databases">
        <authorList>
            <person name="Haygood M."/>
            <person name="Podell S."/>
            <person name="Anderson C."/>
            <person name="Hopkinson B."/>
            <person name="Roe K."/>
            <person name="Barbeau K."/>
            <person name="Gaasterland T."/>
            <person name="Ferriera S."/>
            <person name="Johnson J."/>
            <person name="Kravitz S."/>
            <person name="Beeson K."/>
            <person name="Sutton G."/>
            <person name="Rogers Y.-H."/>
            <person name="Friedman R."/>
            <person name="Frazier M."/>
            <person name="Venter J.C."/>
        </authorList>
    </citation>
    <scope>NUCLEOTIDE SEQUENCE [LARGE SCALE GENOMIC DNA]</scope>
    <source>
        <strain evidence="2 3">ATCC 23134</strain>
    </source>
</reference>
<name>A1ZMZ7_MICM2</name>
<keyword evidence="3" id="KW-1185">Reference proteome</keyword>
<dbReference type="AlphaFoldDB" id="A1ZMZ7"/>